<dbReference type="AlphaFoldDB" id="A0AAW2I5P1"/>
<organism evidence="12">
    <name type="scientific">Menopon gallinae</name>
    <name type="common">poultry shaft louse</name>
    <dbReference type="NCBI Taxonomy" id="328185"/>
    <lineage>
        <taxon>Eukaryota</taxon>
        <taxon>Metazoa</taxon>
        <taxon>Ecdysozoa</taxon>
        <taxon>Arthropoda</taxon>
        <taxon>Hexapoda</taxon>
        <taxon>Insecta</taxon>
        <taxon>Pterygota</taxon>
        <taxon>Neoptera</taxon>
        <taxon>Paraneoptera</taxon>
        <taxon>Psocodea</taxon>
        <taxon>Troctomorpha</taxon>
        <taxon>Phthiraptera</taxon>
        <taxon>Amblycera</taxon>
        <taxon>Menoponidae</taxon>
        <taxon>Menopon</taxon>
    </lineage>
</organism>
<feature type="region of interest" description="Disordered" evidence="10">
    <location>
        <begin position="433"/>
        <end position="510"/>
    </location>
</feature>
<feature type="compositionally biased region" description="Basic and acidic residues" evidence="10">
    <location>
        <begin position="433"/>
        <end position="442"/>
    </location>
</feature>
<feature type="compositionally biased region" description="Low complexity" evidence="10">
    <location>
        <begin position="369"/>
        <end position="379"/>
    </location>
</feature>
<evidence type="ECO:0000256" key="4">
    <source>
        <dbReference type="ARBA" id="ARBA00022741"/>
    </source>
</evidence>
<dbReference type="Gene3D" id="3.30.200.20">
    <property type="entry name" value="Phosphorylase Kinase, domain 1"/>
    <property type="match status" value="1"/>
</dbReference>
<dbReference type="PROSITE" id="PS01351">
    <property type="entry name" value="MAPK"/>
    <property type="match status" value="1"/>
</dbReference>
<dbReference type="InterPro" id="IPR003527">
    <property type="entry name" value="MAP_kinase_CS"/>
</dbReference>
<proteinExistence type="predicted"/>
<dbReference type="GO" id="GO:0036064">
    <property type="term" value="C:ciliary basal body"/>
    <property type="evidence" value="ECO:0007669"/>
    <property type="project" value="UniProtKB-ARBA"/>
</dbReference>
<feature type="region of interest" description="Disordered" evidence="10">
    <location>
        <begin position="362"/>
        <end position="399"/>
    </location>
</feature>
<comment type="caution">
    <text evidence="12">The sequence shown here is derived from an EMBL/GenBank/DDBJ whole genome shotgun (WGS) entry which is preliminary data.</text>
</comment>
<accession>A0AAW2I5P1</accession>
<evidence type="ECO:0000256" key="7">
    <source>
        <dbReference type="ARBA" id="ARBA00047592"/>
    </source>
</evidence>
<dbReference type="FunFam" id="1.10.510.10:FF:000238">
    <property type="entry name" value="Mitogen-activated protein kinase"/>
    <property type="match status" value="1"/>
</dbReference>
<dbReference type="PROSITE" id="PS50011">
    <property type="entry name" value="PROTEIN_KINASE_DOM"/>
    <property type="match status" value="1"/>
</dbReference>
<dbReference type="GO" id="GO:0005524">
    <property type="term" value="F:ATP binding"/>
    <property type="evidence" value="ECO:0007669"/>
    <property type="project" value="UniProtKB-UniRule"/>
</dbReference>
<dbReference type="PROSITE" id="PS00107">
    <property type="entry name" value="PROTEIN_KINASE_ATP"/>
    <property type="match status" value="1"/>
</dbReference>
<evidence type="ECO:0000256" key="2">
    <source>
        <dbReference type="ARBA" id="ARBA00022527"/>
    </source>
</evidence>
<sequence>MSEKKEKAEKKERTNDVDEQISKRYEMKKRLGKGAYGIVWKAFDKKTKETVAVKKIFDAFRNQTDAQRTFREIMFLQAFRDHPNIIRLRGLHKASNNKDIYLVFDYMDTDLHHVIKKGNILKDIHRRYIMYQLLRATRYLHSGNVIHRDQKPSNVLINAECRIKLADFGLARSLANHYGEEDTEGPPMLTDYVATRWYRAPEILVASKRYTKGVDMWSLGCILGEMLLGKPLFPGSSTVNQIERIMSALPEPTAEEINNMCCGYGKGLLENAAAPKTTLREMIKTSSDDAMDLVTKLLVFDPTKRLTASQALAHQYVSKFCNGSEVCLDHSIIPPLNDDIQLSVSEYRNKLYELIANAKHHPKSYTPRAAKASSTSSSQKESKRNKSSPAEDAGRSNFTEITHKKLSKYVEASVGDGLKENLHKSSTKYKNYSVEELREKSTNSRVMATKSEPSQKTESSYKRSSSSPQHRNQVPQAGKLEWARQKQLGGLRSKPSSYIRQRLEKPSRSAECGDGCNLVKPFQNLTSSGGCHINSCSLHQSRNSIAEHIQTQEKLRQVLPVPPCPGTVTVDNLRSSFQNYKMNRPSALPRAVQKKDYLKQNSESSSPSLSSYNHAHGIITSSAIHDIRAVLKH</sequence>
<dbReference type="Pfam" id="PF00069">
    <property type="entry name" value="Pkinase"/>
    <property type="match status" value="1"/>
</dbReference>
<feature type="region of interest" description="Disordered" evidence="10">
    <location>
        <begin position="588"/>
        <end position="611"/>
    </location>
</feature>
<evidence type="ECO:0000256" key="10">
    <source>
        <dbReference type="SAM" id="MobiDB-lite"/>
    </source>
</evidence>
<dbReference type="GO" id="GO:0004707">
    <property type="term" value="F:MAP kinase activity"/>
    <property type="evidence" value="ECO:0007669"/>
    <property type="project" value="UniProtKB-EC"/>
</dbReference>
<dbReference type="SUPFAM" id="SSF56112">
    <property type="entry name" value="Protein kinase-like (PK-like)"/>
    <property type="match status" value="1"/>
</dbReference>
<evidence type="ECO:0000256" key="3">
    <source>
        <dbReference type="ARBA" id="ARBA00022679"/>
    </source>
</evidence>
<keyword evidence="2" id="KW-0723">Serine/threonine-protein kinase</keyword>
<dbReference type="InterPro" id="IPR000719">
    <property type="entry name" value="Prot_kinase_dom"/>
</dbReference>
<dbReference type="FunFam" id="3.30.200.20:FF:000166">
    <property type="entry name" value="Mitogen-activated protein kinase"/>
    <property type="match status" value="1"/>
</dbReference>
<feature type="compositionally biased region" description="Low complexity" evidence="10">
    <location>
        <begin position="602"/>
        <end position="611"/>
    </location>
</feature>
<dbReference type="InterPro" id="IPR050117">
    <property type="entry name" value="MAPK"/>
</dbReference>
<dbReference type="PANTHER" id="PTHR24055">
    <property type="entry name" value="MITOGEN-ACTIVATED PROTEIN KINASE"/>
    <property type="match status" value="1"/>
</dbReference>
<gene>
    <name evidence="12" type="ORF">PYX00_004741</name>
</gene>
<feature type="domain" description="Protein kinase" evidence="11">
    <location>
        <begin position="25"/>
        <end position="317"/>
    </location>
</feature>
<feature type="binding site" evidence="9">
    <location>
        <position position="55"/>
    </location>
    <ligand>
        <name>ATP</name>
        <dbReference type="ChEBI" id="CHEBI:30616"/>
    </ligand>
</feature>
<dbReference type="CDD" id="cd07852">
    <property type="entry name" value="STKc_MAPK15-like"/>
    <property type="match status" value="1"/>
</dbReference>
<dbReference type="InterPro" id="IPR017441">
    <property type="entry name" value="Protein_kinase_ATP_BS"/>
</dbReference>
<keyword evidence="6 9" id="KW-0067">ATP-binding</keyword>
<evidence type="ECO:0000256" key="1">
    <source>
        <dbReference type="ARBA" id="ARBA00012411"/>
    </source>
</evidence>
<dbReference type="Gene3D" id="1.10.510.10">
    <property type="entry name" value="Transferase(Phosphotransferase) domain 1"/>
    <property type="match status" value="1"/>
</dbReference>
<keyword evidence="4 9" id="KW-0547">Nucleotide-binding</keyword>
<name>A0AAW2I5P1_9NEOP</name>
<evidence type="ECO:0000256" key="5">
    <source>
        <dbReference type="ARBA" id="ARBA00022777"/>
    </source>
</evidence>
<keyword evidence="3" id="KW-0808">Transferase</keyword>
<dbReference type="EC" id="2.7.11.24" evidence="1"/>
<dbReference type="EMBL" id="JARGDH010000002">
    <property type="protein sequence ID" value="KAL0277479.1"/>
    <property type="molecule type" value="Genomic_DNA"/>
</dbReference>
<reference evidence="12" key="1">
    <citation type="journal article" date="2024" name="Gigascience">
        <title>Chromosome-level genome of the poultry shaft louse Menopon gallinae provides insight into the host-switching and adaptive evolution of parasitic lice.</title>
        <authorList>
            <person name="Xu Y."/>
            <person name="Ma L."/>
            <person name="Liu S."/>
            <person name="Liang Y."/>
            <person name="Liu Q."/>
            <person name="He Z."/>
            <person name="Tian L."/>
            <person name="Duan Y."/>
            <person name="Cai W."/>
            <person name="Li H."/>
            <person name="Song F."/>
        </authorList>
    </citation>
    <scope>NUCLEOTIDE SEQUENCE</scope>
    <source>
        <strain evidence="12">Cailab_2023a</strain>
    </source>
</reference>
<comment type="catalytic activity">
    <reaction evidence="8">
        <text>L-seryl-[protein] + ATP = O-phospho-L-seryl-[protein] + ADP + H(+)</text>
        <dbReference type="Rhea" id="RHEA:17989"/>
        <dbReference type="Rhea" id="RHEA-COMP:9863"/>
        <dbReference type="Rhea" id="RHEA-COMP:11604"/>
        <dbReference type="ChEBI" id="CHEBI:15378"/>
        <dbReference type="ChEBI" id="CHEBI:29999"/>
        <dbReference type="ChEBI" id="CHEBI:30616"/>
        <dbReference type="ChEBI" id="CHEBI:83421"/>
        <dbReference type="ChEBI" id="CHEBI:456216"/>
        <dbReference type="EC" id="2.7.11.24"/>
    </reaction>
</comment>
<comment type="catalytic activity">
    <reaction evidence="7">
        <text>L-threonyl-[protein] + ATP = O-phospho-L-threonyl-[protein] + ADP + H(+)</text>
        <dbReference type="Rhea" id="RHEA:46608"/>
        <dbReference type="Rhea" id="RHEA-COMP:11060"/>
        <dbReference type="Rhea" id="RHEA-COMP:11605"/>
        <dbReference type="ChEBI" id="CHEBI:15378"/>
        <dbReference type="ChEBI" id="CHEBI:30013"/>
        <dbReference type="ChEBI" id="CHEBI:30616"/>
        <dbReference type="ChEBI" id="CHEBI:61977"/>
        <dbReference type="ChEBI" id="CHEBI:456216"/>
        <dbReference type="EC" id="2.7.11.24"/>
    </reaction>
</comment>
<keyword evidence="5" id="KW-0418">Kinase</keyword>
<evidence type="ECO:0000256" key="8">
    <source>
        <dbReference type="ARBA" id="ARBA00048312"/>
    </source>
</evidence>
<evidence type="ECO:0000256" key="6">
    <source>
        <dbReference type="ARBA" id="ARBA00022840"/>
    </source>
</evidence>
<evidence type="ECO:0000256" key="9">
    <source>
        <dbReference type="PROSITE-ProRule" id="PRU10141"/>
    </source>
</evidence>
<evidence type="ECO:0000313" key="12">
    <source>
        <dbReference type="EMBL" id="KAL0277479.1"/>
    </source>
</evidence>
<protein>
    <recommendedName>
        <fullName evidence="1">mitogen-activated protein kinase</fullName>
        <ecNumber evidence="1">2.7.11.24</ecNumber>
    </recommendedName>
</protein>
<evidence type="ECO:0000259" key="11">
    <source>
        <dbReference type="PROSITE" id="PS50011"/>
    </source>
</evidence>
<dbReference type="InterPro" id="IPR011009">
    <property type="entry name" value="Kinase-like_dom_sf"/>
</dbReference>